<keyword evidence="1" id="KW-1133">Transmembrane helix</keyword>
<feature type="transmembrane region" description="Helical" evidence="1">
    <location>
        <begin position="87"/>
        <end position="105"/>
    </location>
</feature>
<evidence type="ECO:0000313" key="3">
    <source>
        <dbReference type="Proteomes" id="UP000236737"/>
    </source>
</evidence>
<evidence type="ECO:0000256" key="1">
    <source>
        <dbReference type="SAM" id="Phobius"/>
    </source>
</evidence>
<dbReference type="Pfam" id="PF13630">
    <property type="entry name" value="SdpI"/>
    <property type="match status" value="1"/>
</dbReference>
<dbReference type="Proteomes" id="UP000236737">
    <property type="component" value="Unassembled WGS sequence"/>
</dbReference>
<reference evidence="3" key="1">
    <citation type="submission" date="2016-10" db="EMBL/GenBank/DDBJ databases">
        <authorList>
            <person name="Varghese N."/>
            <person name="Submissions S."/>
        </authorList>
    </citation>
    <scope>NUCLEOTIDE SEQUENCE [LARGE SCALE GENOMIC DNA]</scope>
    <source>
        <strain evidence="3">CGMCC 1.9230</strain>
    </source>
</reference>
<sequence length="120" mass="13911">MNWIHQRLEMPLFCGSIFIIVGLVSYLFPPKNSNYLDGYRTSSSMKNLEVWAFSQEYATIKITQAGFIVPAVSSTILFFAIKENQQLILGIFSLLFRPIFVFYFTEKAIKTKFTNFLKCQ</sequence>
<keyword evidence="3" id="KW-1185">Reference proteome</keyword>
<proteinExistence type="predicted"/>
<evidence type="ECO:0000313" key="2">
    <source>
        <dbReference type="EMBL" id="SEF52529.1"/>
    </source>
</evidence>
<feature type="transmembrane region" description="Helical" evidence="1">
    <location>
        <begin position="62"/>
        <end position="80"/>
    </location>
</feature>
<keyword evidence="1" id="KW-0472">Membrane</keyword>
<name>A0A1H5SPN5_9FLAO</name>
<feature type="transmembrane region" description="Helical" evidence="1">
    <location>
        <begin position="12"/>
        <end position="29"/>
    </location>
</feature>
<accession>A0A1H5SPN5</accession>
<dbReference type="InterPro" id="IPR025962">
    <property type="entry name" value="SdpI/YhfL"/>
</dbReference>
<gene>
    <name evidence="2" type="ORF">SAMN04488130_101391</name>
</gene>
<dbReference type="AlphaFoldDB" id="A0A1H5SPN5"/>
<protein>
    <submittedName>
        <fullName evidence="2">SdpI/YhfL protein family protein</fullName>
    </submittedName>
</protein>
<organism evidence="2 3">
    <name type="scientific">Flavobacterium urumqiense</name>
    <dbReference type="NCBI Taxonomy" id="935224"/>
    <lineage>
        <taxon>Bacteria</taxon>
        <taxon>Pseudomonadati</taxon>
        <taxon>Bacteroidota</taxon>
        <taxon>Flavobacteriia</taxon>
        <taxon>Flavobacteriales</taxon>
        <taxon>Flavobacteriaceae</taxon>
        <taxon>Flavobacterium</taxon>
    </lineage>
</organism>
<dbReference type="EMBL" id="FNVP01000001">
    <property type="protein sequence ID" value="SEF52529.1"/>
    <property type="molecule type" value="Genomic_DNA"/>
</dbReference>
<keyword evidence="1" id="KW-0812">Transmembrane</keyword>
<dbReference type="RefSeq" id="WP_103998518.1">
    <property type="nucleotide sequence ID" value="NZ_FNVP01000001.1"/>
</dbReference>